<dbReference type="InterPro" id="IPR042098">
    <property type="entry name" value="TauD-like_sf"/>
</dbReference>
<keyword evidence="4" id="KW-0045">Antibiotic biosynthesis</keyword>
<comment type="caution">
    <text evidence="6">The sequence shown here is derived from an EMBL/GenBank/DDBJ whole genome shotgun (WGS) entry which is preliminary data.</text>
</comment>
<dbReference type="GO" id="GO:0051213">
    <property type="term" value="F:dioxygenase activity"/>
    <property type="evidence" value="ECO:0007669"/>
    <property type="project" value="UniProtKB-KW"/>
</dbReference>
<dbReference type="Pfam" id="PF02668">
    <property type="entry name" value="TauD"/>
    <property type="match status" value="1"/>
</dbReference>
<sequence>MADRTAAVALTIAVEPGKPALLNTPEFDGLASARAWLTEVKPFLRTALDEHGALLLRGLPVRSAQDFAVVRDTLVDERATYKEKATPRSRFGDDVFSSTDLPPAHRIHMHNENSYTLTFPGTLIFGCLTAPAEGGATPVADVRKVLAELPADLVVRFRTAGWRLTRNFGEHLSLDWRTSFEAETPQDVERYCAENLIAHEWREGDRLRTTQVRSAIIRHPRTGDEVWFNHVAFWSEWSLDPDIREVLLDEFGPGELPFDTSTGDGGRLSEEEVAQINAAYDAATVRESWRAADVMIVDNVLAAHGRDPFHGERRIVVAMGDPVTLADCSPTAAASGPPAL</sequence>
<dbReference type="Proteomes" id="UP001139648">
    <property type="component" value="Unassembled WGS sequence"/>
</dbReference>
<proteinExistence type="predicted"/>
<dbReference type="PANTHER" id="PTHR10696">
    <property type="entry name" value="GAMMA-BUTYROBETAINE HYDROXYLASE-RELATED"/>
    <property type="match status" value="1"/>
</dbReference>
<reference evidence="6" key="1">
    <citation type="submission" date="2022-06" db="EMBL/GenBank/DDBJ databases">
        <title>Sequencing the genomes of 1000 actinobacteria strains.</title>
        <authorList>
            <person name="Klenk H.-P."/>
        </authorList>
    </citation>
    <scope>NUCLEOTIDE SEQUENCE</scope>
    <source>
        <strain evidence="6">DSM 46694</strain>
    </source>
</reference>
<comment type="cofactor">
    <cofactor evidence="1">
        <name>Fe(2+)</name>
        <dbReference type="ChEBI" id="CHEBI:29033"/>
    </cofactor>
</comment>
<dbReference type="InterPro" id="IPR050411">
    <property type="entry name" value="AlphaKG_dependent_hydroxylases"/>
</dbReference>
<dbReference type="PANTHER" id="PTHR10696:SF56">
    <property type="entry name" value="TAUD_TFDA-LIKE DOMAIN-CONTAINING PROTEIN"/>
    <property type="match status" value="1"/>
</dbReference>
<dbReference type="RefSeq" id="WP_253740013.1">
    <property type="nucleotide sequence ID" value="NZ_BAABKA010000020.1"/>
</dbReference>
<dbReference type="SUPFAM" id="SSF51197">
    <property type="entry name" value="Clavaminate synthase-like"/>
    <property type="match status" value="1"/>
</dbReference>
<evidence type="ECO:0000256" key="2">
    <source>
        <dbReference type="ARBA" id="ARBA00023002"/>
    </source>
</evidence>
<organism evidence="6 7">
    <name type="scientific">Nonomuraea thailandensis</name>
    <dbReference type="NCBI Taxonomy" id="1188745"/>
    <lineage>
        <taxon>Bacteria</taxon>
        <taxon>Bacillati</taxon>
        <taxon>Actinomycetota</taxon>
        <taxon>Actinomycetes</taxon>
        <taxon>Streptosporangiales</taxon>
        <taxon>Streptosporangiaceae</taxon>
        <taxon>Nonomuraea</taxon>
    </lineage>
</organism>
<feature type="domain" description="TauD/TfdA-like" evidence="5">
    <location>
        <begin position="32"/>
        <end position="318"/>
    </location>
</feature>
<evidence type="ECO:0000259" key="5">
    <source>
        <dbReference type="Pfam" id="PF02668"/>
    </source>
</evidence>
<evidence type="ECO:0000256" key="1">
    <source>
        <dbReference type="ARBA" id="ARBA00001954"/>
    </source>
</evidence>
<dbReference type="GO" id="GO:0017000">
    <property type="term" value="P:antibiotic biosynthetic process"/>
    <property type="evidence" value="ECO:0007669"/>
    <property type="project" value="UniProtKB-KW"/>
</dbReference>
<dbReference type="AlphaFoldDB" id="A0A9X2GDR3"/>
<keyword evidence="7" id="KW-1185">Reference proteome</keyword>
<keyword evidence="2" id="KW-0560">Oxidoreductase</keyword>
<dbReference type="Gene3D" id="3.60.130.10">
    <property type="entry name" value="Clavaminate synthase-like"/>
    <property type="match status" value="1"/>
</dbReference>
<gene>
    <name evidence="6" type="ORF">HD597_000481</name>
</gene>
<evidence type="ECO:0000313" key="7">
    <source>
        <dbReference type="Proteomes" id="UP001139648"/>
    </source>
</evidence>
<evidence type="ECO:0000256" key="3">
    <source>
        <dbReference type="ARBA" id="ARBA00023004"/>
    </source>
</evidence>
<accession>A0A9X2GDR3</accession>
<name>A0A9X2GDR3_9ACTN</name>
<keyword evidence="6" id="KW-0223">Dioxygenase</keyword>
<dbReference type="InterPro" id="IPR003819">
    <property type="entry name" value="TauD/TfdA-like"/>
</dbReference>
<dbReference type="EMBL" id="JAMZEB010000001">
    <property type="protein sequence ID" value="MCP2353461.1"/>
    <property type="molecule type" value="Genomic_DNA"/>
</dbReference>
<keyword evidence="3" id="KW-0408">Iron</keyword>
<evidence type="ECO:0000313" key="6">
    <source>
        <dbReference type="EMBL" id="MCP2353461.1"/>
    </source>
</evidence>
<evidence type="ECO:0000256" key="4">
    <source>
        <dbReference type="ARBA" id="ARBA00023194"/>
    </source>
</evidence>
<protein>
    <submittedName>
        <fullName evidence="6">Alpha-ketoglutarate-dependent taurine dioxygenase</fullName>
    </submittedName>
</protein>